<keyword evidence="2" id="KW-1185">Reference proteome</keyword>
<dbReference type="EMBL" id="NDYL01000001">
    <property type="protein sequence ID" value="OXB93768.1"/>
    <property type="molecule type" value="Genomic_DNA"/>
</dbReference>
<gene>
    <name evidence="1" type="ORF">B9L23_02110</name>
</gene>
<evidence type="ECO:0000313" key="1">
    <source>
        <dbReference type="EMBL" id="OXB93768.1"/>
    </source>
</evidence>
<accession>A0A226QPD2</accession>
<proteinExistence type="predicted"/>
<sequence>MSSTSNRAKSAGDRRQFLFLPLAYIHQYFLIKNSCTQGFQLTSTKTDIRGIMENEMDTGCSLKPTGGIKG</sequence>
<comment type="caution">
    <text evidence="1">The sequence shown here is derived from an EMBL/GenBank/DDBJ whole genome shotgun (WGS) entry which is preliminary data.</text>
</comment>
<name>A0A226QPD2_9BACL</name>
<protein>
    <submittedName>
        <fullName evidence="1">Uncharacterized protein</fullName>
    </submittedName>
</protein>
<evidence type="ECO:0000313" key="2">
    <source>
        <dbReference type="Proteomes" id="UP000198394"/>
    </source>
</evidence>
<dbReference type="AlphaFoldDB" id="A0A226QPD2"/>
<organism evidence="1 2">
    <name type="scientific">Parageobacillus galactosidasius</name>
    <dbReference type="NCBI Taxonomy" id="883812"/>
    <lineage>
        <taxon>Bacteria</taxon>
        <taxon>Bacillati</taxon>
        <taxon>Bacillota</taxon>
        <taxon>Bacilli</taxon>
        <taxon>Bacillales</taxon>
        <taxon>Anoxybacillaceae</taxon>
        <taxon>Parageobacillus</taxon>
    </lineage>
</organism>
<reference evidence="1 2" key="1">
    <citation type="submission" date="2017-04" db="EMBL/GenBank/DDBJ databases">
        <title>The genome sequence of Parageobacillus galactosidasius DSM 18751.</title>
        <authorList>
            <person name="Ramaloko W.T."/>
            <person name="Koen N."/>
            <person name="Polliack S."/>
            <person name="Aliyu H."/>
            <person name="Lebre P."/>
            <person name="Mohr T."/>
            <person name="Oswald F."/>
            <person name="Zwick M."/>
            <person name="Neumann A."/>
            <person name="Syldatk C."/>
            <person name="Cowan D."/>
            <person name="De Maayer P."/>
        </authorList>
    </citation>
    <scope>NUCLEOTIDE SEQUENCE [LARGE SCALE GENOMIC DNA]</scope>
    <source>
        <strain evidence="1 2">DSM 18751</strain>
    </source>
</reference>
<dbReference type="Proteomes" id="UP000198394">
    <property type="component" value="Unassembled WGS sequence"/>
</dbReference>